<protein>
    <submittedName>
        <fullName evidence="1">Uncharacterized protein</fullName>
    </submittedName>
</protein>
<reference evidence="2" key="1">
    <citation type="submission" date="2010-08" db="EMBL/GenBank/DDBJ databases">
        <authorList>
            <consortium name="Caenorhabditis japonica Sequencing Consortium"/>
            <person name="Wilson R.K."/>
        </authorList>
    </citation>
    <scope>NUCLEOTIDE SEQUENCE [LARGE SCALE GENOMIC DNA]</scope>
    <source>
        <strain evidence="2">DF5081</strain>
    </source>
</reference>
<reference evidence="1" key="2">
    <citation type="submission" date="2022-06" db="UniProtKB">
        <authorList>
            <consortium name="EnsemblMetazoa"/>
        </authorList>
    </citation>
    <scope>IDENTIFICATION</scope>
    <source>
        <strain evidence="1">DF5081</strain>
    </source>
</reference>
<keyword evidence="2" id="KW-1185">Reference proteome</keyword>
<dbReference type="EnsemblMetazoa" id="CJA07710.1">
    <property type="protein sequence ID" value="CJA07710.1"/>
    <property type="gene ID" value="WBGene00126914"/>
</dbReference>
<organism evidence="1 2">
    <name type="scientific">Caenorhabditis japonica</name>
    <dbReference type="NCBI Taxonomy" id="281687"/>
    <lineage>
        <taxon>Eukaryota</taxon>
        <taxon>Metazoa</taxon>
        <taxon>Ecdysozoa</taxon>
        <taxon>Nematoda</taxon>
        <taxon>Chromadorea</taxon>
        <taxon>Rhabditida</taxon>
        <taxon>Rhabditina</taxon>
        <taxon>Rhabditomorpha</taxon>
        <taxon>Rhabditoidea</taxon>
        <taxon>Rhabditidae</taxon>
        <taxon>Peloderinae</taxon>
        <taxon>Caenorhabditis</taxon>
    </lineage>
</organism>
<sequence length="371" mass="43698">MIEKANEEEMQQRIMNFIKQTIRWNESRRQYPIHKSGNKEKTLLMCWEIQNSTDSLILVVSGWKGYSQANKNLTRVVEKRALITAYTLDAQKKKFRFEKLRYWFHDCGLVRIANCKDFSNELTERNAENLGNFQEINPFPLLANIIDRTDVEFLTYLFKEQIGELLDMETPGFVRTYLSTLHFGVLIEPEDLKNPGAPPHWRPLPATTFTPVIAMQFPLQGMLYSLLRFGHLFKKFGFLEGKEILDISNLPPDVKLEIETLRKKEDAYRKFHRWFAQMDNARFIVLCEFLQENLEVLTLQNKAFNAIHEICASPENLIKSEDLSNEQIAQFWRIPTVLDTVMVFTLSKNNFPEKTMDLPYRKILRVEFRDN</sequence>
<evidence type="ECO:0000313" key="1">
    <source>
        <dbReference type="EnsemblMetazoa" id="CJA07710.1"/>
    </source>
</evidence>
<name>A0A8R1HP85_CAEJA</name>
<accession>A0A8R1HP85</accession>
<dbReference type="Proteomes" id="UP000005237">
    <property type="component" value="Unassembled WGS sequence"/>
</dbReference>
<evidence type="ECO:0000313" key="2">
    <source>
        <dbReference type="Proteomes" id="UP000005237"/>
    </source>
</evidence>
<proteinExistence type="predicted"/>
<dbReference type="AlphaFoldDB" id="A0A8R1HP85"/>